<dbReference type="Proteomes" id="UP000230833">
    <property type="component" value="Unassembled WGS sequence"/>
</dbReference>
<dbReference type="GO" id="GO:0003677">
    <property type="term" value="F:DNA binding"/>
    <property type="evidence" value="ECO:0007669"/>
    <property type="project" value="InterPro"/>
</dbReference>
<feature type="region of interest" description="Disordered" evidence="1">
    <location>
        <begin position="1"/>
        <end position="24"/>
    </location>
</feature>
<feature type="domain" description="Transposase IS200-like" evidence="2">
    <location>
        <begin position="49"/>
        <end position="211"/>
    </location>
</feature>
<organism evidence="3 4">
    <name type="scientific">Candidatus Vogelbacteria bacterium CG10_big_fil_rev_8_21_14_0_10_45_14</name>
    <dbReference type="NCBI Taxonomy" id="1975042"/>
    <lineage>
        <taxon>Bacteria</taxon>
        <taxon>Candidatus Vogeliibacteriota</taxon>
    </lineage>
</organism>
<dbReference type="PANTHER" id="PTHR34322:SF2">
    <property type="entry name" value="TRANSPOSASE IS200-LIKE DOMAIN-CONTAINING PROTEIN"/>
    <property type="match status" value="1"/>
</dbReference>
<reference evidence="3 4" key="1">
    <citation type="submission" date="2017-09" db="EMBL/GenBank/DDBJ databases">
        <title>Depth-based differentiation of microbial function through sediment-hosted aquifers and enrichment of novel symbionts in the deep terrestrial subsurface.</title>
        <authorList>
            <person name="Probst A.J."/>
            <person name="Ladd B."/>
            <person name="Jarett J.K."/>
            <person name="Geller-Mcgrath D.E."/>
            <person name="Sieber C.M."/>
            <person name="Emerson J.B."/>
            <person name="Anantharaman K."/>
            <person name="Thomas B.C."/>
            <person name="Malmstrom R."/>
            <person name="Stieglmeier M."/>
            <person name="Klingl A."/>
            <person name="Woyke T."/>
            <person name="Ryan C.M."/>
            <person name="Banfield J.F."/>
        </authorList>
    </citation>
    <scope>NUCLEOTIDE SEQUENCE [LARGE SCALE GENOMIC DNA]</scope>
    <source>
        <strain evidence="3">CG10_big_fil_rev_8_21_14_0_10_45_14</strain>
    </source>
</reference>
<dbReference type="SMART" id="SM01321">
    <property type="entry name" value="Y1_Tnp"/>
    <property type="match status" value="1"/>
</dbReference>
<dbReference type="InterPro" id="IPR036515">
    <property type="entry name" value="Transposase_17_sf"/>
</dbReference>
<evidence type="ECO:0000313" key="4">
    <source>
        <dbReference type="Proteomes" id="UP000230833"/>
    </source>
</evidence>
<name>A0A2H0RKF7_9BACT</name>
<accession>A0A2H0RKF7</accession>
<feature type="compositionally biased region" description="Pro residues" evidence="1">
    <location>
        <begin position="1"/>
        <end position="10"/>
    </location>
</feature>
<dbReference type="Pfam" id="PF01797">
    <property type="entry name" value="Y1_Tnp"/>
    <property type="match status" value="1"/>
</dbReference>
<proteinExistence type="predicted"/>
<dbReference type="GO" id="GO:0004803">
    <property type="term" value="F:transposase activity"/>
    <property type="evidence" value="ECO:0007669"/>
    <property type="project" value="InterPro"/>
</dbReference>
<evidence type="ECO:0000259" key="2">
    <source>
        <dbReference type="SMART" id="SM01321"/>
    </source>
</evidence>
<evidence type="ECO:0000256" key="1">
    <source>
        <dbReference type="SAM" id="MobiDB-lite"/>
    </source>
</evidence>
<gene>
    <name evidence="3" type="ORF">COV07_01240</name>
</gene>
<dbReference type="GO" id="GO:0006313">
    <property type="term" value="P:DNA transposition"/>
    <property type="evidence" value="ECO:0007669"/>
    <property type="project" value="InterPro"/>
</dbReference>
<dbReference type="SUPFAM" id="SSF143422">
    <property type="entry name" value="Transposase IS200-like"/>
    <property type="match status" value="1"/>
</dbReference>
<dbReference type="PANTHER" id="PTHR34322">
    <property type="entry name" value="TRANSPOSASE, Y1_TNP DOMAIN-CONTAINING"/>
    <property type="match status" value="1"/>
</dbReference>
<dbReference type="Gene3D" id="3.30.70.1290">
    <property type="entry name" value="Transposase IS200-like"/>
    <property type="match status" value="1"/>
</dbReference>
<evidence type="ECO:0000313" key="3">
    <source>
        <dbReference type="EMBL" id="PIR47019.1"/>
    </source>
</evidence>
<comment type="caution">
    <text evidence="3">The sequence shown here is derived from an EMBL/GenBank/DDBJ whole genome shotgun (WGS) entry which is preliminary data.</text>
</comment>
<dbReference type="InterPro" id="IPR002686">
    <property type="entry name" value="Transposase_17"/>
</dbReference>
<sequence>MPHIHYPPLPHHNQFPHGDKSHHKNYPQTLYPKTEYWGIMFDMRKKPVISGEVYHVYSRGNHKEDIFFDESDRRRFFFLLLALQGKQTTEQVLPYLQFFTARGFKEPRAKDDLKLGPPYSLDQNDLTEKVNSERLVRVINATLMENHIHATVYNNSEHGLPRYMQRLILAHTKYMNKKYERTGHVFESTYQAVPVKDDEQMLYLSAYIHRNQRDIKEWYDKEDLYPWSTYQDYITKNRWGKLLSLETVMDHFKDSKDYKRYVDGSGAKEKKRVDSNLDPNLDDTEFLIDCQTLDPNT</sequence>
<protein>
    <recommendedName>
        <fullName evidence="2">Transposase IS200-like domain-containing protein</fullName>
    </recommendedName>
</protein>
<dbReference type="AlphaFoldDB" id="A0A2H0RKF7"/>
<dbReference type="EMBL" id="PCYL01000014">
    <property type="protein sequence ID" value="PIR47019.1"/>
    <property type="molecule type" value="Genomic_DNA"/>
</dbReference>